<evidence type="ECO:0000313" key="3">
    <source>
        <dbReference type="Proteomes" id="UP000738349"/>
    </source>
</evidence>
<proteinExistence type="predicted"/>
<feature type="domain" description="NmrA-like" evidence="1">
    <location>
        <begin position="6"/>
        <end position="249"/>
    </location>
</feature>
<keyword evidence="3" id="KW-1185">Reference proteome</keyword>
<organism evidence="2 3">
    <name type="scientific">Dactylonectria macrodidyma</name>
    <dbReference type="NCBI Taxonomy" id="307937"/>
    <lineage>
        <taxon>Eukaryota</taxon>
        <taxon>Fungi</taxon>
        <taxon>Dikarya</taxon>
        <taxon>Ascomycota</taxon>
        <taxon>Pezizomycotina</taxon>
        <taxon>Sordariomycetes</taxon>
        <taxon>Hypocreomycetidae</taxon>
        <taxon>Hypocreales</taxon>
        <taxon>Nectriaceae</taxon>
        <taxon>Dactylonectria</taxon>
    </lineage>
</organism>
<dbReference type="PANTHER" id="PTHR43349:SF93">
    <property type="entry name" value="ISOFLAVONE REDUCTASE HOMOLOG P3-RELATED"/>
    <property type="match status" value="1"/>
</dbReference>
<dbReference type="Proteomes" id="UP000738349">
    <property type="component" value="Unassembled WGS sequence"/>
</dbReference>
<gene>
    <name evidence="2" type="ORF">EDB81DRAFT_903960</name>
</gene>
<dbReference type="Gene3D" id="3.90.25.10">
    <property type="entry name" value="UDP-galactose 4-epimerase, domain 1"/>
    <property type="match status" value="1"/>
</dbReference>
<dbReference type="AlphaFoldDB" id="A0A9P9EAU6"/>
<evidence type="ECO:0000313" key="2">
    <source>
        <dbReference type="EMBL" id="KAH7133754.1"/>
    </source>
</evidence>
<dbReference type="SUPFAM" id="SSF51735">
    <property type="entry name" value="NAD(P)-binding Rossmann-fold domains"/>
    <property type="match status" value="1"/>
</dbReference>
<dbReference type="InterPro" id="IPR008030">
    <property type="entry name" value="NmrA-like"/>
</dbReference>
<reference evidence="2" key="1">
    <citation type="journal article" date="2021" name="Nat. Commun.">
        <title>Genetic determinants of endophytism in the Arabidopsis root mycobiome.</title>
        <authorList>
            <person name="Mesny F."/>
            <person name="Miyauchi S."/>
            <person name="Thiergart T."/>
            <person name="Pickel B."/>
            <person name="Atanasova L."/>
            <person name="Karlsson M."/>
            <person name="Huettel B."/>
            <person name="Barry K.W."/>
            <person name="Haridas S."/>
            <person name="Chen C."/>
            <person name="Bauer D."/>
            <person name="Andreopoulos W."/>
            <person name="Pangilinan J."/>
            <person name="LaButti K."/>
            <person name="Riley R."/>
            <person name="Lipzen A."/>
            <person name="Clum A."/>
            <person name="Drula E."/>
            <person name="Henrissat B."/>
            <person name="Kohler A."/>
            <person name="Grigoriev I.V."/>
            <person name="Martin F.M."/>
            <person name="Hacquard S."/>
        </authorList>
    </citation>
    <scope>NUCLEOTIDE SEQUENCE</scope>
    <source>
        <strain evidence="2">MPI-CAGE-AT-0147</strain>
    </source>
</reference>
<dbReference type="OrthoDB" id="419598at2759"/>
<dbReference type="InterPro" id="IPR050608">
    <property type="entry name" value="NmrA-type/Isoflavone_red_sf"/>
</dbReference>
<dbReference type="InterPro" id="IPR036291">
    <property type="entry name" value="NAD(P)-bd_dom_sf"/>
</dbReference>
<dbReference type="Gene3D" id="3.40.50.720">
    <property type="entry name" value="NAD(P)-binding Rossmann-like Domain"/>
    <property type="match status" value="1"/>
</dbReference>
<name>A0A9P9EAU6_9HYPO</name>
<evidence type="ECO:0000259" key="1">
    <source>
        <dbReference type="Pfam" id="PF05368"/>
    </source>
</evidence>
<dbReference type="Pfam" id="PF05368">
    <property type="entry name" value="NmrA"/>
    <property type="match status" value="1"/>
</dbReference>
<protein>
    <recommendedName>
        <fullName evidence="1">NmrA-like domain-containing protein</fullName>
    </recommendedName>
</protein>
<comment type="caution">
    <text evidence="2">The sequence shown here is derived from an EMBL/GenBank/DDBJ whole genome shotgun (WGS) entry which is preliminary data.</text>
</comment>
<dbReference type="PANTHER" id="PTHR43349">
    <property type="entry name" value="PINORESINOL REDUCTASE-RELATED"/>
    <property type="match status" value="1"/>
</dbReference>
<accession>A0A9P9EAU6</accession>
<dbReference type="EMBL" id="JAGMUV010000015">
    <property type="protein sequence ID" value="KAH7133754.1"/>
    <property type="molecule type" value="Genomic_DNA"/>
</dbReference>
<sequence>MDQPIKVAFLGATGESGGLILSGLLASENPKFEVTALARPSSISKPAYEKLSSRGVPTVAVDLQGPEAEIAEYLKVFDVVIASVPPNALESQLPLARAAKLTNVKRFVPSAFAMAIDPDGVSSAQKMKEQIYAEISALGLPFTIIDVGWWYNGFIPQVPSGKTSYAVALPDFLQNLIPGDGTIKTHVVDPDNVGTFVARILADPRTLNKRVMASSAIMSFNDMFDVVEELAGERPQRKYISADGLRDMISDLSTKIELDPGNYMLLVGKVWLEYYASSFIDGDNSPRGVSGLGYLLATELYPDVQTTSFTRFFTDVLGKKRRVPYSDRVA</sequence>